<evidence type="ECO:0000313" key="2">
    <source>
        <dbReference type="EMBL" id="CCD13449.1"/>
    </source>
</evidence>
<dbReference type="Proteomes" id="UP000000702">
    <property type="component" value="Unassembled WGS sequence"/>
</dbReference>
<dbReference type="AlphaFoldDB" id="F9W8B7"/>
<dbReference type="EMBL" id="CAEQ01001159">
    <property type="protein sequence ID" value="CCD13449.1"/>
    <property type="molecule type" value="Genomic_DNA"/>
</dbReference>
<proteinExistence type="predicted"/>
<gene>
    <name evidence="2" type="ORF">TCIL3000_0_41980</name>
</gene>
<evidence type="ECO:0000313" key="3">
    <source>
        <dbReference type="Proteomes" id="UP000000702"/>
    </source>
</evidence>
<keyword evidence="3" id="KW-1185">Reference proteome</keyword>
<sequence length="101" mass="11484">MREKRPGHDESLRPQPRAKPKRKTTRSEAQAQDEGKWVDGVGRCVGMRKGHGSVREWVATRKVRRDEIMCVEDAIARISSGTRLYGTQPRLTTTLRQGNGR</sequence>
<comment type="caution">
    <text evidence="2">The sequence shown here is derived from an EMBL/GenBank/DDBJ whole genome shotgun (WGS) entry which is preliminary data.</text>
</comment>
<evidence type="ECO:0000256" key="1">
    <source>
        <dbReference type="SAM" id="MobiDB-lite"/>
    </source>
</evidence>
<accession>F9W8B7</accession>
<organism evidence="2 3">
    <name type="scientific">Trypanosoma congolense (strain IL3000)</name>
    <dbReference type="NCBI Taxonomy" id="1068625"/>
    <lineage>
        <taxon>Eukaryota</taxon>
        <taxon>Discoba</taxon>
        <taxon>Euglenozoa</taxon>
        <taxon>Kinetoplastea</taxon>
        <taxon>Metakinetoplastina</taxon>
        <taxon>Trypanosomatida</taxon>
        <taxon>Trypanosomatidae</taxon>
        <taxon>Trypanosoma</taxon>
        <taxon>Nannomonas</taxon>
    </lineage>
</organism>
<protein>
    <submittedName>
        <fullName evidence="2">Uncharacterized protein</fullName>
    </submittedName>
</protein>
<reference evidence="2 3" key="2">
    <citation type="journal article" date="2012" name="Proc. Natl. Acad. Sci. U.S.A.">
        <title>Antigenic diversity is generated by distinct evolutionary mechanisms in African trypanosome species.</title>
        <authorList>
            <person name="Jackson A.P."/>
            <person name="Berry A."/>
            <person name="Aslett M."/>
            <person name="Allison H.C."/>
            <person name="Burton P."/>
            <person name="Vavrova-Anderson J."/>
            <person name="Brown R."/>
            <person name="Browne H."/>
            <person name="Corton N."/>
            <person name="Hauser H."/>
            <person name="Gamble J."/>
            <person name="Gilderthorp R."/>
            <person name="Marcello L."/>
            <person name="McQuillan J."/>
            <person name="Otto T.D."/>
            <person name="Quail M.A."/>
            <person name="Sanders M.J."/>
            <person name="van Tonder A."/>
            <person name="Ginger M.L."/>
            <person name="Field M.C."/>
            <person name="Barry J.D."/>
            <person name="Hertz-Fowler C."/>
            <person name="Berriman M."/>
        </authorList>
    </citation>
    <scope>NUCLEOTIDE SEQUENCE [LARGE SCALE GENOMIC DNA]</scope>
    <source>
        <strain evidence="2 3">IL3000</strain>
    </source>
</reference>
<feature type="compositionally biased region" description="Basic and acidic residues" evidence="1">
    <location>
        <begin position="1"/>
        <end position="12"/>
    </location>
</feature>
<name>F9W8B7_TRYCI</name>
<reference evidence="3" key="1">
    <citation type="submission" date="2011-07" db="EMBL/GenBank/DDBJ databases">
        <title>Divergent evolution of antigenic variation in African trypanosomes.</title>
        <authorList>
            <person name="Jackson A.P."/>
            <person name="Berry A."/>
            <person name="Allison H.C."/>
            <person name="Burton P."/>
            <person name="Anderson J."/>
            <person name="Aslett M."/>
            <person name="Brown R."/>
            <person name="Corton N."/>
            <person name="Harris D."/>
            <person name="Hauser H."/>
            <person name="Gamble J."/>
            <person name="Gilderthorp R."/>
            <person name="McQuillan J."/>
            <person name="Quail M.A."/>
            <person name="Sanders M."/>
            <person name="Van Tonder A."/>
            <person name="Ginger M.L."/>
            <person name="Donelson J.E."/>
            <person name="Field M.C."/>
            <person name="Barry J.D."/>
            <person name="Berriman M."/>
            <person name="Hertz-Fowler C."/>
        </authorList>
    </citation>
    <scope>NUCLEOTIDE SEQUENCE [LARGE SCALE GENOMIC DNA]</scope>
    <source>
        <strain evidence="3">IL3000</strain>
    </source>
</reference>
<feature type="region of interest" description="Disordered" evidence="1">
    <location>
        <begin position="1"/>
        <end position="37"/>
    </location>
</feature>